<dbReference type="EMBL" id="CP089984">
    <property type="protein sequence ID" value="WXB11780.1"/>
    <property type="molecule type" value="Genomic_DNA"/>
</dbReference>
<reference evidence="1 2" key="1">
    <citation type="submission" date="2021-12" db="EMBL/GenBank/DDBJ databases">
        <title>Discovery of the Pendulisporaceae a myxobacterial family with distinct sporulation behavior and unique specialized metabolism.</title>
        <authorList>
            <person name="Garcia R."/>
            <person name="Popoff A."/>
            <person name="Bader C.D."/>
            <person name="Loehr J."/>
            <person name="Walesch S."/>
            <person name="Walt C."/>
            <person name="Boldt J."/>
            <person name="Bunk B."/>
            <person name="Haeckl F.J.F.P.J."/>
            <person name="Gunesch A.P."/>
            <person name="Birkelbach J."/>
            <person name="Nuebel U."/>
            <person name="Pietschmann T."/>
            <person name="Bach T."/>
            <person name="Mueller R."/>
        </authorList>
    </citation>
    <scope>NUCLEOTIDE SEQUENCE [LARGE SCALE GENOMIC DNA]</scope>
    <source>
        <strain evidence="1 2">MSr11954</strain>
    </source>
</reference>
<proteinExistence type="predicted"/>
<gene>
    <name evidence="1" type="ORF">LZC94_28465</name>
</gene>
<evidence type="ECO:0000313" key="2">
    <source>
        <dbReference type="Proteomes" id="UP001370348"/>
    </source>
</evidence>
<sequence length="182" mass="19230">MNGISGEHRPRPASALAKALFCALSIAMFAGCPAKDDPIKAQVGSCLEARGKGGKTLANEFHVVACDAPQAAYKVISKGERCKDITNGYLQVGGRRSRTELCLALNAKEGDCFYQEIDFPTGRATKTTCGPTATFRVTKVATGVADAAVCGKNVPNWAKTPDVLPRAIVYRGLPATVCVDRP</sequence>
<dbReference type="Proteomes" id="UP001370348">
    <property type="component" value="Chromosome"/>
</dbReference>
<accession>A0ABZ2LM04</accession>
<evidence type="ECO:0000313" key="1">
    <source>
        <dbReference type="EMBL" id="WXB11780.1"/>
    </source>
</evidence>
<dbReference type="RefSeq" id="WP_394821400.1">
    <property type="nucleotide sequence ID" value="NZ_CP089984.1"/>
</dbReference>
<keyword evidence="2" id="KW-1185">Reference proteome</keyword>
<evidence type="ECO:0008006" key="3">
    <source>
        <dbReference type="Google" id="ProtNLM"/>
    </source>
</evidence>
<name>A0ABZ2LM04_9BACT</name>
<protein>
    <recommendedName>
        <fullName evidence="3">Lipoprotein</fullName>
    </recommendedName>
</protein>
<organism evidence="1 2">
    <name type="scientific">Pendulispora albinea</name>
    <dbReference type="NCBI Taxonomy" id="2741071"/>
    <lineage>
        <taxon>Bacteria</taxon>
        <taxon>Pseudomonadati</taxon>
        <taxon>Myxococcota</taxon>
        <taxon>Myxococcia</taxon>
        <taxon>Myxococcales</taxon>
        <taxon>Sorangiineae</taxon>
        <taxon>Pendulisporaceae</taxon>
        <taxon>Pendulispora</taxon>
    </lineage>
</organism>